<protein>
    <submittedName>
        <fullName evidence="2">Uncharacterized protein</fullName>
    </submittedName>
</protein>
<feature type="compositionally biased region" description="Polar residues" evidence="1">
    <location>
        <begin position="91"/>
        <end position="104"/>
    </location>
</feature>
<dbReference type="Proteomes" id="UP000735302">
    <property type="component" value="Unassembled WGS sequence"/>
</dbReference>
<feature type="compositionally biased region" description="Low complexity" evidence="1">
    <location>
        <begin position="123"/>
        <end position="140"/>
    </location>
</feature>
<feature type="compositionally biased region" description="Basic residues" evidence="1">
    <location>
        <begin position="537"/>
        <end position="546"/>
    </location>
</feature>
<feature type="region of interest" description="Disordered" evidence="1">
    <location>
        <begin position="677"/>
        <end position="783"/>
    </location>
</feature>
<feature type="region of interest" description="Disordered" evidence="1">
    <location>
        <begin position="530"/>
        <end position="621"/>
    </location>
</feature>
<feature type="region of interest" description="Disordered" evidence="1">
    <location>
        <begin position="77"/>
        <end position="140"/>
    </location>
</feature>
<dbReference type="AlphaFoldDB" id="A0AAV3Z121"/>
<feature type="compositionally biased region" description="Low complexity" evidence="1">
    <location>
        <begin position="906"/>
        <end position="916"/>
    </location>
</feature>
<proteinExistence type="predicted"/>
<comment type="caution">
    <text evidence="2">The sequence shown here is derived from an EMBL/GenBank/DDBJ whole genome shotgun (WGS) entry which is preliminary data.</text>
</comment>
<evidence type="ECO:0000313" key="3">
    <source>
        <dbReference type="Proteomes" id="UP000735302"/>
    </source>
</evidence>
<feature type="non-terminal residue" evidence="2">
    <location>
        <position position="1"/>
    </location>
</feature>
<feature type="compositionally biased region" description="Basic residues" evidence="1">
    <location>
        <begin position="893"/>
        <end position="902"/>
    </location>
</feature>
<feature type="region of interest" description="Disordered" evidence="1">
    <location>
        <begin position="210"/>
        <end position="256"/>
    </location>
</feature>
<evidence type="ECO:0000313" key="2">
    <source>
        <dbReference type="EMBL" id="GFN87728.1"/>
    </source>
</evidence>
<dbReference type="EMBL" id="BLXT01001780">
    <property type="protein sequence ID" value="GFN87728.1"/>
    <property type="molecule type" value="Genomic_DNA"/>
</dbReference>
<feature type="region of interest" description="Disordered" evidence="1">
    <location>
        <begin position="892"/>
        <end position="969"/>
    </location>
</feature>
<reference evidence="2 3" key="1">
    <citation type="journal article" date="2021" name="Elife">
        <title>Chloroplast acquisition without the gene transfer in kleptoplastic sea slugs, Plakobranchus ocellatus.</title>
        <authorList>
            <person name="Maeda T."/>
            <person name="Takahashi S."/>
            <person name="Yoshida T."/>
            <person name="Shimamura S."/>
            <person name="Takaki Y."/>
            <person name="Nagai Y."/>
            <person name="Toyoda A."/>
            <person name="Suzuki Y."/>
            <person name="Arimoto A."/>
            <person name="Ishii H."/>
            <person name="Satoh N."/>
            <person name="Nishiyama T."/>
            <person name="Hasebe M."/>
            <person name="Maruyama T."/>
            <person name="Minagawa J."/>
            <person name="Obokata J."/>
            <person name="Shigenobu S."/>
        </authorList>
    </citation>
    <scope>NUCLEOTIDE SEQUENCE [LARGE SCALE GENOMIC DNA]</scope>
</reference>
<feature type="compositionally biased region" description="Polar residues" evidence="1">
    <location>
        <begin position="246"/>
        <end position="256"/>
    </location>
</feature>
<feature type="compositionally biased region" description="Polar residues" evidence="1">
    <location>
        <begin position="917"/>
        <end position="930"/>
    </location>
</feature>
<sequence length="1157" mass="125236">VIRAKQLGTVAFDRPTVLRETVQFFLQYKHYWSSHDYDRISNLVIELFPEFKDSSDTPGVPANKRIRTDLSMYARNFRRREVSQRKKEGGSTPTAPTENKSDPSAGSAEAGPSPGDTKSFLNAQPSPSQPPLAQLPVGGTPSTNAATVAAAAAGSGANPTDFCNELLTAASIIESQNTSSANRNGELGSQILHNQHKLKVSERDPGMLTTPGTHLKHSGLQKETSAAMVTDGSAGPSDGYHPQQRGLGSNEQEQAESQPIHFVYDKDSVPAAASRDANAAWQMYSDQMAQAMTVGTSGLDYGVAEQAVKKDLGTCARNMRRRLPSAKYKPSSSQVQKTWGSGGTNAVVGNTAVVGGDNGMEAAQQGVDGGNAGVQTGPTEYMKALLAAQSMNLSELGMSQRNLGELAVLAGIKQRIEQHPAEAGDLERQYLAQCTTEEQRQALIASGAFGSDNTAMAALSAFYGQLGVDISSATKRGSDYTPTSLSSVGVGGHEGVGGGLGELLVVPNKRQRRISQAEVEKRLREAELNHVTQQGQHHSHLHHHHQQLQQQQHSMEVAPKPSHQGDLGVSVSNKHLVKREPTSPTGMEGLKNKQQQQQQHQHQHNHHLQQHQQQQHHHHQQLTVPSPINMVNNIGSAQLPPSSTAVASEQAYWDVQGATNMALMGLTTSVSPLMATQAHSQSQIQHLSSHSHPGLSSSHTASHEVPMNLTYHEADKTDSPSSQSSHPHHRQVTESPTVGDSLPDTAGLAAQVEVTTSSTKSPRRRTSSSPRSGSHQGDASLSQRDQVWFPHGQGFKKENQEVVCLPEPLPVPVYSQKIAAAREDGTSMRHRSEIIRETARFFLGLKYWWSSADYTRISELVVQQFPDLKDDSTGDGMNNYRRIQRDLSMCARNLRRSKKPRKMRELSSSDLSMMLSGENSSQHSQGASTGESRKRLSRPKGAMYGAAAERKAKRQAGVSSARTKKAKAQQQALEQATALEATSLSAVSAPVGSETNEDMTAAAALMQQQFMQQPPVSSVSSVYHSQHPSAHLLPTAHLLPSLHTHPSLHEQHLQQMNTSLLHQQEGTSITVEEAHSAKRLVKEEPAGPDLIDHTHSGIKANMVNPVQRTLSPALGLEADGQATATAELAKQRVLREMEGGVINREEAGWFSLSMVEH</sequence>
<feature type="compositionally biased region" description="Basic and acidic residues" evidence="1">
    <location>
        <begin position="79"/>
        <end position="89"/>
    </location>
</feature>
<gene>
    <name evidence="2" type="ORF">PoB_001423400</name>
</gene>
<keyword evidence="3" id="KW-1185">Reference proteome</keyword>
<name>A0AAV3Z121_9GAST</name>
<organism evidence="2 3">
    <name type="scientific">Plakobranchus ocellatus</name>
    <dbReference type="NCBI Taxonomy" id="259542"/>
    <lineage>
        <taxon>Eukaryota</taxon>
        <taxon>Metazoa</taxon>
        <taxon>Spiralia</taxon>
        <taxon>Lophotrochozoa</taxon>
        <taxon>Mollusca</taxon>
        <taxon>Gastropoda</taxon>
        <taxon>Heterobranchia</taxon>
        <taxon>Euthyneura</taxon>
        <taxon>Panpulmonata</taxon>
        <taxon>Sacoglossa</taxon>
        <taxon>Placobranchoidea</taxon>
        <taxon>Plakobranchidae</taxon>
        <taxon>Plakobranchus</taxon>
    </lineage>
</organism>
<accession>A0AAV3Z121</accession>
<evidence type="ECO:0000256" key="1">
    <source>
        <dbReference type="SAM" id="MobiDB-lite"/>
    </source>
</evidence>
<feature type="compositionally biased region" description="Basic residues" evidence="1">
    <location>
        <begin position="601"/>
        <end position="620"/>
    </location>
</feature>
<feature type="compositionally biased region" description="Low complexity" evidence="1">
    <location>
        <begin position="677"/>
        <end position="699"/>
    </location>
</feature>